<sequence>MANPTIFPGDIVVAGVVYARGGIQPTIDRSSLTQESLAVYKIPLTSFRVWDALQTNLPGTSATDDLGLIGGTFATASPTIQTYDLKAAGASTLYARVEVPLPVEYVAGETLILRFHAGMKTTVADNTATLDVQAYESDEEEGISADLCTTAAQDINSLTLADIDFTITPTALAPGDMLDVRIAVAINDAASGTAVKGIIGSAARLCDIKG</sequence>
<dbReference type="AlphaFoldDB" id="A0A0F9FM45"/>
<protein>
    <submittedName>
        <fullName evidence="1">Uncharacterized protein</fullName>
    </submittedName>
</protein>
<proteinExistence type="predicted"/>
<dbReference type="EMBL" id="LAZR01029858">
    <property type="protein sequence ID" value="KKL58345.1"/>
    <property type="molecule type" value="Genomic_DNA"/>
</dbReference>
<evidence type="ECO:0000313" key="1">
    <source>
        <dbReference type="EMBL" id="KKL58345.1"/>
    </source>
</evidence>
<gene>
    <name evidence="1" type="ORF">LCGC14_2226310</name>
</gene>
<accession>A0A0F9FM45</accession>
<comment type="caution">
    <text evidence="1">The sequence shown here is derived from an EMBL/GenBank/DDBJ whole genome shotgun (WGS) entry which is preliminary data.</text>
</comment>
<organism evidence="1">
    <name type="scientific">marine sediment metagenome</name>
    <dbReference type="NCBI Taxonomy" id="412755"/>
    <lineage>
        <taxon>unclassified sequences</taxon>
        <taxon>metagenomes</taxon>
        <taxon>ecological metagenomes</taxon>
    </lineage>
</organism>
<reference evidence="1" key="1">
    <citation type="journal article" date="2015" name="Nature">
        <title>Complex archaea that bridge the gap between prokaryotes and eukaryotes.</title>
        <authorList>
            <person name="Spang A."/>
            <person name="Saw J.H."/>
            <person name="Jorgensen S.L."/>
            <person name="Zaremba-Niedzwiedzka K."/>
            <person name="Martijn J."/>
            <person name="Lind A.E."/>
            <person name="van Eijk R."/>
            <person name="Schleper C."/>
            <person name="Guy L."/>
            <person name="Ettema T.J."/>
        </authorList>
    </citation>
    <scope>NUCLEOTIDE SEQUENCE</scope>
</reference>
<name>A0A0F9FM45_9ZZZZ</name>